<dbReference type="GO" id="GO:0016405">
    <property type="term" value="F:CoA-ligase activity"/>
    <property type="evidence" value="ECO:0007669"/>
    <property type="project" value="TreeGrafter"/>
</dbReference>
<reference evidence="5" key="2">
    <citation type="submission" date="2021-09" db="EMBL/GenBank/DDBJ databases">
        <authorList>
            <person name="Jia N."/>
            <person name="Wang J."/>
            <person name="Shi W."/>
            <person name="Du L."/>
            <person name="Sun Y."/>
            <person name="Zhan W."/>
            <person name="Jiang J."/>
            <person name="Wang Q."/>
            <person name="Zhang B."/>
            <person name="Ji P."/>
            <person name="Sakyi L.B."/>
            <person name="Cui X."/>
            <person name="Yuan T."/>
            <person name="Jiang B."/>
            <person name="Yang W."/>
            <person name="Lam T.T.-Y."/>
            <person name="Chang Q."/>
            <person name="Ding S."/>
            <person name="Wang X."/>
            <person name="Zhu J."/>
            <person name="Ruan X."/>
            <person name="Zhao L."/>
            <person name="Wei J."/>
            <person name="Que T."/>
            <person name="Du C."/>
            <person name="Cheng J."/>
            <person name="Dai P."/>
            <person name="Han X."/>
            <person name="Huang E."/>
            <person name="Gao Y."/>
            <person name="Liu J."/>
            <person name="Shao H."/>
            <person name="Ye R."/>
            <person name="Li L."/>
            <person name="Wei W."/>
            <person name="Wang X."/>
            <person name="Wang C."/>
            <person name="Huo Q."/>
            <person name="Li W."/>
            <person name="Guo W."/>
            <person name="Chen H."/>
            <person name="Chen S."/>
            <person name="Zhou L."/>
            <person name="Zhou L."/>
            <person name="Ni X."/>
            <person name="Tian J."/>
            <person name="Zhou Y."/>
            <person name="Sheng Y."/>
            <person name="Liu T."/>
            <person name="Pan Y."/>
            <person name="Xia L."/>
            <person name="Li J."/>
            <person name="Zhao F."/>
            <person name="Cao W."/>
        </authorList>
    </citation>
    <scope>NUCLEOTIDE SEQUENCE</scope>
    <source>
        <strain evidence="5">Rsan-2018</strain>
        <tissue evidence="5">Larvae</tissue>
    </source>
</reference>
<dbReference type="InterPro" id="IPR025110">
    <property type="entry name" value="AMP-bd_C"/>
</dbReference>
<accession>A0A9D4SZM8</accession>
<comment type="subcellular location">
    <subcellularLocation>
        <location evidence="1">Peroxisome</location>
    </subcellularLocation>
</comment>
<evidence type="ECO:0000256" key="2">
    <source>
        <dbReference type="ARBA" id="ARBA00023140"/>
    </source>
</evidence>
<dbReference type="Proteomes" id="UP000821837">
    <property type="component" value="Chromosome 3"/>
</dbReference>
<dbReference type="VEuPathDB" id="VectorBase:RSAN_050036"/>
<dbReference type="AlphaFoldDB" id="A0A9D4SZM8"/>
<dbReference type="Pfam" id="PF13193">
    <property type="entry name" value="AMP-binding_C"/>
    <property type="match status" value="1"/>
</dbReference>
<dbReference type="Gene3D" id="3.40.50.12780">
    <property type="entry name" value="N-terminal domain of ligase-like"/>
    <property type="match status" value="1"/>
</dbReference>
<dbReference type="PROSITE" id="PS00455">
    <property type="entry name" value="AMP_BINDING"/>
    <property type="match status" value="1"/>
</dbReference>
<feature type="domain" description="AMP-dependent synthetase/ligase" evidence="3">
    <location>
        <begin position="32"/>
        <end position="383"/>
    </location>
</feature>
<evidence type="ECO:0008006" key="7">
    <source>
        <dbReference type="Google" id="ProtNLM"/>
    </source>
</evidence>
<reference evidence="5" key="1">
    <citation type="journal article" date="2020" name="Cell">
        <title>Large-Scale Comparative Analyses of Tick Genomes Elucidate Their Genetic Diversity and Vector Capacities.</title>
        <authorList>
            <consortium name="Tick Genome and Microbiome Consortium (TIGMIC)"/>
            <person name="Jia N."/>
            <person name="Wang J."/>
            <person name="Shi W."/>
            <person name="Du L."/>
            <person name="Sun Y."/>
            <person name="Zhan W."/>
            <person name="Jiang J.F."/>
            <person name="Wang Q."/>
            <person name="Zhang B."/>
            <person name="Ji P."/>
            <person name="Bell-Sakyi L."/>
            <person name="Cui X.M."/>
            <person name="Yuan T.T."/>
            <person name="Jiang B.G."/>
            <person name="Yang W.F."/>
            <person name="Lam T.T."/>
            <person name="Chang Q.C."/>
            <person name="Ding S.J."/>
            <person name="Wang X.J."/>
            <person name="Zhu J.G."/>
            <person name="Ruan X.D."/>
            <person name="Zhao L."/>
            <person name="Wei J.T."/>
            <person name="Ye R.Z."/>
            <person name="Que T.C."/>
            <person name="Du C.H."/>
            <person name="Zhou Y.H."/>
            <person name="Cheng J.X."/>
            <person name="Dai P.F."/>
            <person name="Guo W.B."/>
            <person name="Han X.H."/>
            <person name="Huang E.J."/>
            <person name="Li L.F."/>
            <person name="Wei W."/>
            <person name="Gao Y.C."/>
            <person name="Liu J.Z."/>
            <person name="Shao H.Z."/>
            <person name="Wang X."/>
            <person name="Wang C.C."/>
            <person name="Yang T.C."/>
            <person name="Huo Q.B."/>
            <person name="Li W."/>
            <person name="Chen H.Y."/>
            <person name="Chen S.E."/>
            <person name="Zhou L.G."/>
            <person name="Ni X.B."/>
            <person name="Tian J.H."/>
            <person name="Sheng Y."/>
            <person name="Liu T."/>
            <person name="Pan Y.S."/>
            <person name="Xia L.Y."/>
            <person name="Li J."/>
            <person name="Zhao F."/>
            <person name="Cao W.C."/>
        </authorList>
    </citation>
    <scope>NUCLEOTIDE SEQUENCE</scope>
    <source>
        <strain evidence="5">Rsan-2018</strain>
    </source>
</reference>
<feature type="domain" description="AMP-binding enzyme C-terminal" evidence="4">
    <location>
        <begin position="434"/>
        <end position="514"/>
    </location>
</feature>
<organism evidence="5 6">
    <name type="scientific">Rhipicephalus sanguineus</name>
    <name type="common">Brown dog tick</name>
    <name type="synonym">Ixodes sanguineus</name>
    <dbReference type="NCBI Taxonomy" id="34632"/>
    <lineage>
        <taxon>Eukaryota</taxon>
        <taxon>Metazoa</taxon>
        <taxon>Ecdysozoa</taxon>
        <taxon>Arthropoda</taxon>
        <taxon>Chelicerata</taxon>
        <taxon>Arachnida</taxon>
        <taxon>Acari</taxon>
        <taxon>Parasitiformes</taxon>
        <taxon>Ixodida</taxon>
        <taxon>Ixodoidea</taxon>
        <taxon>Ixodidae</taxon>
        <taxon>Rhipicephalinae</taxon>
        <taxon>Rhipicephalus</taxon>
        <taxon>Rhipicephalus</taxon>
    </lineage>
</organism>
<name>A0A9D4SZM8_RHISA</name>
<dbReference type="InterPro" id="IPR000873">
    <property type="entry name" value="AMP-dep_synth/lig_dom"/>
</dbReference>
<gene>
    <name evidence="5" type="ORF">HPB52_018623</name>
</gene>
<dbReference type="Gene3D" id="3.30.300.30">
    <property type="match status" value="1"/>
</dbReference>
<evidence type="ECO:0000313" key="5">
    <source>
        <dbReference type="EMBL" id="KAH7962910.1"/>
    </source>
</evidence>
<dbReference type="EMBL" id="JABSTV010001249">
    <property type="protein sequence ID" value="KAH7962910.1"/>
    <property type="molecule type" value="Genomic_DNA"/>
</dbReference>
<dbReference type="PANTHER" id="PTHR24096:SF422">
    <property type="entry name" value="BCDNA.GH02901"/>
    <property type="match status" value="1"/>
</dbReference>
<dbReference type="Pfam" id="PF00501">
    <property type="entry name" value="AMP-binding"/>
    <property type="match status" value="1"/>
</dbReference>
<comment type="caution">
    <text evidence="5">The sequence shown here is derived from an EMBL/GenBank/DDBJ whole genome shotgun (WGS) entry which is preliminary data.</text>
</comment>
<protein>
    <recommendedName>
        <fullName evidence="7">Acyl-coa synthetase</fullName>
    </recommendedName>
</protein>
<sequence>MTARIVDGVLQSPFTLDDFEGISAPQLIRDCLQRYADKVIAIDVDAHLTGAELLHRIRRCAAGFCREGVKKGTKVCCQLGNSLDNIVAAMGVVFAGGTLVMAKAAFVERELRYEIEDSKCECILTDEANASKASQVMEKISLKAFAVGDSPGFVNVLRFQTAGDESWPSEDEPVDTSEDIVVILYTSGSTGLPKGVEVSHRAYVSTRCGFVTEDDVYLAWNPLTHVSGFTLNIFAPCYGATTILREPSLPLDRFVDVVRTYGVTVLVGVPVKMQMFINEAKSSGRNLPHVEKFVFAGSVMSSSLARDICDMMTPSTLANLYGMTETFGLVSVSMAGEITVEHMGIPCAGCEVKVVDVNSGKLLEPFERGEICVRGPNVMKGYHCRPDETAEVLDSEGWLRTGDLGYYDREGHIYMVERLKQLIKCMDTQLAPSELEEILLTHDAVAEVAVVGVPSEKYGEAPAACVVLNASYAEPHDVIEEELKKLVAGQTAVYKYLYGGVIFLDSLPKADNGKVLKKKLLAMFADKPVV</sequence>
<proteinExistence type="predicted"/>
<dbReference type="PANTHER" id="PTHR24096">
    <property type="entry name" value="LONG-CHAIN-FATTY-ACID--COA LIGASE"/>
    <property type="match status" value="1"/>
</dbReference>
<evidence type="ECO:0000259" key="4">
    <source>
        <dbReference type="Pfam" id="PF13193"/>
    </source>
</evidence>
<dbReference type="InterPro" id="IPR020845">
    <property type="entry name" value="AMP-binding_CS"/>
</dbReference>
<dbReference type="GO" id="GO:0005777">
    <property type="term" value="C:peroxisome"/>
    <property type="evidence" value="ECO:0007669"/>
    <property type="project" value="UniProtKB-SubCell"/>
</dbReference>
<dbReference type="SUPFAM" id="SSF56801">
    <property type="entry name" value="Acetyl-CoA synthetase-like"/>
    <property type="match status" value="1"/>
</dbReference>
<dbReference type="InterPro" id="IPR042099">
    <property type="entry name" value="ANL_N_sf"/>
</dbReference>
<keyword evidence="2" id="KW-0576">Peroxisome</keyword>
<evidence type="ECO:0000313" key="6">
    <source>
        <dbReference type="Proteomes" id="UP000821837"/>
    </source>
</evidence>
<evidence type="ECO:0000259" key="3">
    <source>
        <dbReference type="Pfam" id="PF00501"/>
    </source>
</evidence>
<keyword evidence="6" id="KW-1185">Reference proteome</keyword>
<dbReference type="InterPro" id="IPR045851">
    <property type="entry name" value="AMP-bd_C_sf"/>
</dbReference>
<evidence type="ECO:0000256" key="1">
    <source>
        <dbReference type="ARBA" id="ARBA00004275"/>
    </source>
</evidence>